<evidence type="ECO:0000313" key="1">
    <source>
        <dbReference type="EMBL" id="TWI21210.1"/>
    </source>
</evidence>
<dbReference type="RefSeq" id="WP_276316459.1">
    <property type="nucleotide sequence ID" value="NZ_BSPF01000062.1"/>
</dbReference>
<comment type="caution">
    <text evidence="1">The sequence shown here is derived from an EMBL/GenBank/DDBJ whole genome shotgun (WGS) entry which is preliminary data.</text>
</comment>
<reference evidence="1 2" key="1">
    <citation type="journal article" date="2015" name="Stand. Genomic Sci.">
        <title>Genomic Encyclopedia of Bacterial and Archaeal Type Strains, Phase III: the genomes of soil and plant-associated and newly described type strains.</title>
        <authorList>
            <person name="Whitman W.B."/>
            <person name="Woyke T."/>
            <person name="Klenk H.P."/>
            <person name="Zhou Y."/>
            <person name="Lilburn T.G."/>
            <person name="Beck B.J."/>
            <person name="De Vos P."/>
            <person name="Vandamme P."/>
            <person name="Eisen J.A."/>
            <person name="Garrity G."/>
            <person name="Hugenholtz P."/>
            <person name="Kyrpides N.C."/>
        </authorList>
    </citation>
    <scope>NUCLEOTIDE SEQUENCE [LARGE SCALE GENOMIC DNA]</scope>
    <source>
        <strain evidence="1 2">CGMCC 1.2546</strain>
    </source>
</reference>
<evidence type="ECO:0000313" key="2">
    <source>
        <dbReference type="Proteomes" id="UP000317122"/>
    </source>
</evidence>
<proteinExistence type="predicted"/>
<dbReference type="AlphaFoldDB" id="A0A562MMW2"/>
<organism evidence="1 2">
    <name type="scientific">Mesorhizobium tianshanense</name>
    <dbReference type="NCBI Taxonomy" id="39844"/>
    <lineage>
        <taxon>Bacteria</taxon>
        <taxon>Pseudomonadati</taxon>
        <taxon>Pseudomonadota</taxon>
        <taxon>Alphaproteobacteria</taxon>
        <taxon>Hyphomicrobiales</taxon>
        <taxon>Phyllobacteriaceae</taxon>
        <taxon>Mesorhizobium</taxon>
    </lineage>
</organism>
<keyword evidence="2" id="KW-1185">Reference proteome</keyword>
<protein>
    <submittedName>
        <fullName evidence="1">Uncharacterized protein</fullName>
    </submittedName>
</protein>
<dbReference type="Proteomes" id="UP000317122">
    <property type="component" value="Unassembled WGS sequence"/>
</dbReference>
<dbReference type="EMBL" id="VLKT01000073">
    <property type="protein sequence ID" value="TWI21210.1"/>
    <property type="molecule type" value="Genomic_DNA"/>
</dbReference>
<gene>
    <name evidence="1" type="ORF">IQ26_06887</name>
</gene>
<name>A0A562MMW2_9HYPH</name>
<sequence length="40" mass="4208">MNGVLPWPCISDTALSLLAADKPTVRHPISAIGGSQLTEF</sequence>
<accession>A0A562MMW2</accession>